<dbReference type="PANTHER" id="PTHR46890">
    <property type="entry name" value="NON-LTR RETROLELEMENT REVERSE TRANSCRIPTASE-LIKE PROTEIN-RELATED"/>
    <property type="match status" value="1"/>
</dbReference>
<gene>
    <name evidence="1" type="ORF">CK203_101156</name>
</gene>
<dbReference type="AlphaFoldDB" id="A0A438EEF5"/>
<evidence type="ECO:0000313" key="2">
    <source>
        <dbReference type="Proteomes" id="UP000288805"/>
    </source>
</evidence>
<dbReference type="InterPro" id="IPR052343">
    <property type="entry name" value="Retrotransposon-Effector_Assoc"/>
</dbReference>
<evidence type="ECO:0008006" key="3">
    <source>
        <dbReference type="Google" id="ProtNLM"/>
    </source>
</evidence>
<comment type="caution">
    <text evidence="1">The sequence shown here is derived from an EMBL/GenBank/DDBJ whole genome shotgun (WGS) entry which is preliminary data.</text>
</comment>
<protein>
    <recommendedName>
        <fullName evidence="3">Reverse transcriptase domain-containing protein</fullName>
    </recommendedName>
</protein>
<dbReference type="Proteomes" id="UP000288805">
    <property type="component" value="Unassembled WGS sequence"/>
</dbReference>
<evidence type="ECO:0000313" key="1">
    <source>
        <dbReference type="EMBL" id="RVW45870.1"/>
    </source>
</evidence>
<proteinExistence type="predicted"/>
<accession>A0A438EEF5</accession>
<dbReference type="EMBL" id="QGNW01001309">
    <property type="protein sequence ID" value="RVW45870.1"/>
    <property type="molecule type" value="Genomic_DNA"/>
</dbReference>
<name>A0A438EEF5_VITVI</name>
<organism evidence="1 2">
    <name type="scientific">Vitis vinifera</name>
    <name type="common">Grape</name>
    <dbReference type="NCBI Taxonomy" id="29760"/>
    <lineage>
        <taxon>Eukaryota</taxon>
        <taxon>Viridiplantae</taxon>
        <taxon>Streptophyta</taxon>
        <taxon>Embryophyta</taxon>
        <taxon>Tracheophyta</taxon>
        <taxon>Spermatophyta</taxon>
        <taxon>Magnoliopsida</taxon>
        <taxon>eudicotyledons</taxon>
        <taxon>Gunneridae</taxon>
        <taxon>Pentapetalae</taxon>
        <taxon>rosids</taxon>
        <taxon>Vitales</taxon>
        <taxon>Vitaceae</taxon>
        <taxon>Viteae</taxon>
        <taxon>Vitis</taxon>
    </lineage>
</organism>
<dbReference type="PANTHER" id="PTHR46890:SF48">
    <property type="entry name" value="RNA-DIRECTED DNA POLYMERASE"/>
    <property type="match status" value="1"/>
</dbReference>
<sequence>MHLQIIRPSPPAKTLIHVQNRHKGCNETEQCHKLKGVLAKVISETQNAFVEGRQILDAVLIANEVIDSILKAMEGRFFASFKLYGPKAGRPLSSYLFVIAMEALGWLLKRAVCGGFLSACQVQGRGDEGVKVSHLLLKVNLDKSELIPMEGWRTWII</sequence>
<reference evidence="1 2" key="1">
    <citation type="journal article" date="2018" name="PLoS Genet.">
        <title>Population sequencing reveals clonal diversity and ancestral inbreeding in the grapevine cultivar Chardonnay.</title>
        <authorList>
            <person name="Roach M.J."/>
            <person name="Johnson D.L."/>
            <person name="Bohlmann J."/>
            <person name="van Vuuren H.J."/>
            <person name="Jones S.J."/>
            <person name="Pretorius I.S."/>
            <person name="Schmidt S.A."/>
            <person name="Borneman A.R."/>
        </authorList>
    </citation>
    <scope>NUCLEOTIDE SEQUENCE [LARGE SCALE GENOMIC DNA]</scope>
    <source>
        <strain evidence="2">cv. Chardonnay</strain>
        <tissue evidence="1">Leaf</tissue>
    </source>
</reference>